<protein>
    <submittedName>
        <fullName evidence="4">Leucine-rich repeat domain-containing protein</fullName>
    </submittedName>
</protein>
<feature type="domain" description="Zer-1-like leucine-rich repeats region" evidence="1">
    <location>
        <begin position="189"/>
        <end position="282"/>
    </location>
</feature>
<keyword evidence="3" id="KW-1185">Reference proteome</keyword>
<evidence type="ECO:0000259" key="1">
    <source>
        <dbReference type="Pfam" id="PF25013"/>
    </source>
</evidence>
<dbReference type="InterPro" id="IPR001611">
    <property type="entry name" value="Leu-rich_rpt"/>
</dbReference>
<dbReference type="PANTHER" id="PTHR12904">
    <property type="match status" value="1"/>
</dbReference>
<accession>A0A0R3TIJ3</accession>
<dbReference type="Gene3D" id="3.80.10.10">
    <property type="entry name" value="Ribonuclease Inhibitor"/>
    <property type="match status" value="1"/>
</dbReference>
<dbReference type="InterPro" id="IPR051341">
    <property type="entry name" value="Zyg-11_UBL_adapter"/>
</dbReference>
<reference evidence="2 3" key="2">
    <citation type="submission" date="2018-11" db="EMBL/GenBank/DDBJ databases">
        <authorList>
            <consortium name="Pathogen Informatics"/>
        </authorList>
    </citation>
    <scope>NUCLEOTIDE SEQUENCE [LARGE SCALE GENOMIC DNA]</scope>
</reference>
<dbReference type="PANTHER" id="PTHR12904:SF22">
    <property type="entry name" value="ZYG-11 FAMILY MEMBER B, CELL CYCLE REGULATOR"/>
    <property type="match status" value="1"/>
</dbReference>
<dbReference type="SUPFAM" id="SSF52047">
    <property type="entry name" value="RNI-like"/>
    <property type="match status" value="1"/>
</dbReference>
<reference evidence="4" key="1">
    <citation type="submission" date="2017-02" db="UniProtKB">
        <authorList>
            <consortium name="WormBaseParasite"/>
        </authorList>
    </citation>
    <scope>IDENTIFICATION</scope>
</reference>
<dbReference type="Proteomes" id="UP000278807">
    <property type="component" value="Unassembled WGS sequence"/>
</dbReference>
<dbReference type="EMBL" id="UZAE01008837">
    <property type="protein sequence ID" value="VDO02740.1"/>
    <property type="molecule type" value="Genomic_DNA"/>
</dbReference>
<proteinExistence type="predicted"/>
<dbReference type="OrthoDB" id="5783533at2759"/>
<dbReference type="GO" id="GO:0031462">
    <property type="term" value="C:Cul2-RING ubiquitin ligase complex"/>
    <property type="evidence" value="ECO:0007669"/>
    <property type="project" value="TreeGrafter"/>
</dbReference>
<sequence length="323" mass="37641">MSNSIQGETERKEISLRALCIETIVKNFSHLIITRQLDRKLRMFRRLFHNKFVFPAPVAEGILKGLSEEGKLKKKDLKLFASRYVDLRSIFLSDVKLVPSDIRILKDFTLYNVTVLHVKGIDLADLVSNFSRETKRHLHTLKVDSMKIKKSRRGISFEALKQLRNLQVLELIRTNLDSKYLRIIVRSSPHLTHLDISENIVDNISCLKSLKDKLRVLIMHMMRCNHAYAFARILSSLLKLKELQTLDVSNYSRTGFERYPEVDQLIKPGNLPHLKHLDISGNLYGLTLNDIRIDHLKFGRREPVRFKEENRGRIHGKVSYEYA</sequence>
<evidence type="ECO:0000313" key="3">
    <source>
        <dbReference type="Proteomes" id="UP000278807"/>
    </source>
</evidence>
<evidence type="ECO:0000313" key="2">
    <source>
        <dbReference type="EMBL" id="VDO02740.1"/>
    </source>
</evidence>
<name>A0A0R3TIJ3_RODNA</name>
<evidence type="ECO:0000313" key="4">
    <source>
        <dbReference type="WBParaSite" id="HNAJ_0000688401-mRNA-1"/>
    </source>
</evidence>
<dbReference type="WBParaSite" id="HNAJ_0000688401-mRNA-1">
    <property type="protein sequence ID" value="HNAJ_0000688401-mRNA-1"/>
    <property type="gene ID" value="HNAJ_0000688401"/>
</dbReference>
<dbReference type="Pfam" id="PF25013">
    <property type="entry name" value="LRR_Zer-1"/>
    <property type="match status" value="1"/>
</dbReference>
<dbReference type="InterPro" id="IPR056845">
    <property type="entry name" value="LRR_Zer-1"/>
</dbReference>
<organism evidence="4">
    <name type="scientific">Rodentolepis nana</name>
    <name type="common">Dwarf tapeworm</name>
    <name type="synonym">Hymenolepis nana</name>
    <dbReference type="NCBI Taxonomy" id="102285"/>
    <lineage>
        <taxon>Eukaryota</taxon>
        <taxon>Metazoa</taxon>
        <taxon>Spiralia</taxon>
        <taxon>Lophotrochozoa</taxon>
        <taxon>Platyhelminthes</taxon>
        <taxon>Cestoda</taxon>
        <taxon>Eucestoda</taxon>
        <taxon>Cyclophyllidea</taxon>
        <taxon>Hymenolepididae</taxon>
        <taxon>Rodentolepis</taxon>
    </lineage>
</organism>
<gene>
    <name evidence="2" type="ORF">HNAJ_LOCUS6880</name>
</gene>
<dbReference type="InterPro" id="IPR032675">
    <property type="entry name" value="LRR_dom_sf"/>
</dbReference>
<dbReference type="AlphaFoldDB" id="A0A0R3TIJ3"/>
<dbReference type="PROSITE" id="PS51450">
    <property type="entry name" value="LRR"/>
    <property type="match status" value="1"/>
</dbReference>